<dbReference type="EMBL" id="BAAAUV010000001">
    <property type="protein sequence ID" value="GAA3195121.1"/>
    <property type="molecule type" value="Genomic_DNA"/>
</dbReference>
<accession>A0ABP6PXE9</accession>
<evidence type="ECO:0000313" key="3">
    <source>
        <dbReference type="EMBL" id="GAA3195121.1"/>
    </source>
</evidence>
<feature type="region of interest" description="Disordered" evidence="1">
    <location>
        <begin position="111"/>
        <end position="185"/>
    </location>
</feature>
<comment type="caution">
    <text evidence="3">The sequence shown here is derived from an EMBL/GenBank/DDBJ whole genome shotgun (WGS) entry which is preliminary data.</text>
</comment>
<protein>
    <submittedName>
        <fullName evidence="3">Uncharacterized protein</fullName>
    </submittedName>
</protein>
<evidence type="ECO:0000313" key="4">
    <source>
        <dbReference type="Proteomes" id="UP001501237"/>
    </source>
</evidence>
<feature type="compositionally biased region" description="Low complexity" evidence="1">
    <location>
        <begin position="155"/>
        <end position="185"/>
    </location>
</feature>
<gene>
    <name evidence="3" type="ORF">GCM10010468_05210</name>
</gene>
<evidence type="ECO:0000256" key="1">
    <source>
        <dbReference type="SAM" id="MobiDB-lite"/>
    </source>
</evidence>
<evidence type="ECO:0000256" key="2">
    <source>
        <dbReference type="SAM" id="Phobius"/>
    </source>
</evidence>
<reference evidence="4" key="1">
    <citation type="journal article" date="2019" name="Int. J. Syst. Evol. Microbiol.">
        <title>The Global Catalogue of Microorganisms (GCM) 10K type strain sequencing project: providing services to taxonomists for standard genome sequencing and annotation.</title>
        <authorList>
            <consortium name="The Broad Institute Genomics Platform"/>
            <consortium name="The Broad Institute Genome Sequencing Center for Infectious Disease"/>
            <person name="Wu L."/>
            <person name="Ma J."/>
        </authorList>
    </citation>
    <scope>NUCLEOTIDE SEQUENCE [LARGE SCALE GENOMIC DNA]</scope>
    <source>
        <strain evidence="4">JCM 9377</strain>
    </source>
</reference>
<keyword evidence="2" id="KW-0812">Transmembrane</keyword>
<dbReference type="Proteomes" id="UP001501237">
    <property type="component" value="Unassembled WGS sequence"/>
</dbReference>
<keyword evidence="2" id="KW-0472">Membrane</keyword>
<feature type="compositionally biased region" description="Pro residues" evidence="1">
    <location>
        <begin position="115"/>
        <end position="133"/>
    </location>
</feature>
<sequence length="251" mass="25455">MTPGTAHAADKDLRLRTGVPVTAAGGTATCPGVPGDKDGWHFGVHNHPRVKLTSLKVTFDPGGEQTVTGFADATNAYVASERGAKLTAAKAEVDGGVLTLLLVKYIDLEGTCPGQAPPPPPQPAPQQNPPPQPQQNGNGGDNANGGGTTDKTKNGDGQQKPGKKPATATTPPAPGVTPGTTALPTLDEVDQPEIDVNGDAGTPVAAVQPDIADQPAGLGIAGFATIAMGAFLLLFGGVSGYVNWRRRRPKA</sequence>
<proteinExistence type="predicted"/>
<feature type="compositionally biased region" description="Gly residues" evidence="1">
    <location>
        <begin position="137"/>
        <end position="148"/>
    </location>
</feature>
<keyword evidence="4" id="KW-1185">Reference proteome</keyword>
<feature type="transmembrane region" description="Helical" evidence="2">
    <location>
        <begin position="218"/>
        <end position="242"/>
    </location>
</feature>
<name>A0ABP6PXE9_9ACTN</name>
<organism evidence="3 4">
    <name type="scientific">Actinocorallia longicatena</name>
    <dbReference type="NCBI Taxonomy" id="111803"/>
    <lineage>
        <taxon>Bacteria</taxon>
        <taxon>Bacillati</taxon>
        <taxon>Actinomycetota</taxon>
        <taxon>Actinomycetes</taxon>
        <taxon>Streptosporangiales</taxon>
        <taxon>Thermomonosporaceae</taxon>
        <taxon>Actinocorallia</taxon>
    </lineage>
</organism>
<keyword evidence="2" id="KW-1133">Transmembrane helix</keyword>